<dbReference type="AlphaFoldDB" id="A0A0F8A6A1"/>
<accession>A0A0F8A6A1</accession>
<dbReference type="SUPFAM" id="SSF53067">
    <property type="entry name" value="Actin-like ATPase domain"/>
    <property type="match status" value="2"/>
</dbReference>
<dbReference type="CDD" id="cd10170">
    <property type="entry name" value="ASKHA_NBD_HSP70"/>
    <property type="match status" value="1"/>
</dbReference>
<protein>
    <submittedName>
        <fullName evidence="1">Uncharacterized protein</fullName>
    </submittedName>
</protein>
<dbReference type="InterPro" id="IPR043129">
    <property type="entry name" value="ATPase_NBD"/>
</dbReference>
<dbReference type="PANTHER" id="PTHR14187">
    <property type="entry name" value="ALPHA KINASE/ELONGATION FACTOR 2 KINASE"/>
    <property type="match status" value="1"/>
</dbReference>
<evidence type="ECO:0000313" key="1">
    <source>
        <dbReference type="EMBL" id="KJZ76719.1"/>
    </source>
</evidence>
<sequence>MRSNNPPIIIGLDFGTTHSGVAWAPLGSYVSVLSGWPARSGSSKDKLKAPSALVYRSASRPPHWGFDIPANESALKWFKLLLLEEKDLSPEIKRSEHLRNAKLMLQQSNRHVVEVIGDYLRELWKHALEDIEKNIGKRQVAASAFELVVTLPAIWPLYARMRMREAVQLSGIMEDRQGKKTKMSFISEPEAAALASIRDFSGRAMFKKGDHFVVCDAGGGTVDIITYKSYKRTRQRSARLSKEMIGGLCGAVRLDEGFFRLLKSRLPRKMWDQLGVVGIKTIMEENWGNGIKINVHDTSVTLRVDLPYGGTKEAHYHPPRLDFSRKDIMDIYKPVMAEVSELVFKQIREVIQTNKKPPQFLIMVGGFGKSETLRKFLETSLEDAGFDTDILQASSDRPWTAVCRGAVYRGFARCDPGPFATVDARDEKEHDVRDKAWCEVQREFLAVDQAMWFIQIGESLGTEAPISHSFWQDFQEPQDYIETELVYCNAENPPSRCDDSVKRLCVIRWSRVPNFDTLPKWKNKKGQEFRQVCYELRMVPDGDSLDFEIFYEGTMVASKNVQVDCSDSGSVVAVPTREERPADF</sequence>
<organism evidence="1 2">
    <name type="scientific">Hirsutella minnesotensis 3608</name>
    <dbReference type="NCBI Taxonomy" id="1043627"/>
    <lineage>
        <taxon>Eukaryota</taxon>
        <taxon>Fungi</taxon>
        <taxon>Dikarya</taxon>
        <taxon>Ascomycota</taxon>
        <taxon>Pezizomycotina</taxon>
        <taxon>Sordariomycetes</taxon>
        <taxon>Hypocreomycetidae</taxon>
        <taxon>Hypocreales</taxon>
        <taxon>Ophiocordycipitaceae</taxon>
        <taxon>Hirsutella</taxon>
    </lineage>
</organism>
<proteinExistence type="predicted"/>
<dbReference type="PANTHER" id="PTHR14187:SF5">
    <property type="entry name" value="HEAT SHOCK 70 KDA PROTEIN 12A"/>
    <property type="match status" value="1"/>
</dbReference>
<evidence type="ECO:0000313" key="2">
    <source>
        <dbReference type="Proteomes" id="UP000054481"/>
    </source>
</evidence>
<gene>
    <name evidence="1" type="ORF">HIM_04055</name>
</gene>
<reference evidence="1 2" key="1">
    <citation type="journal article" date="2014" name="Genome Biol. Evol.">
        <title>Comparative genomics and transcriptomics analyses reveal divergent lifestyle features of nematode endoparasitic fungus Hirsutella minnesotensis.</title>
        <authorList>
            <person name="Lai Y."/>
            <person name="Liu K."/>
            <person name="Zhang X."/>
            <person name="Zhang X."/>
            <person name="Li K."/>
            <person name="Wang N."/>
            <person name="Shu C."/>
            <person name="Wu Y."/>
            <person name="Wang C."/>
            <person name="Bushley K.E."/>
            <person name="Xiang M."/>
            <person name="Liu X."/>
        </authorList>
    </citation>
    <scope>NUCLEOTIDE SEQUENCE [LARGE SCALE GENOMIC DNA]</scope>
    <source>
        <strain evidence="1 2">3608</strain>
    </source>
</reference>
<name>A0A0F8A6A1_9HYPO</name>
<dbReference type="OrthoDB" id="2963168at2759"/>
<dbReference type="Gene3D" id="3.30.420.40">
    <property type="match status" value="1"/>
</dbReference>
<dbReference type="Proteomes" id="UP000054481">
    <property type="component" value="Unassembled WGS sequence"/>
</dbReference>
<dbReference type="EMBL" id="KQ030510">
    <property type="protein sequence ID" value="KJZ76719.1"/>
    <property type="molecule type" value="Genomic_DNA"/>
</dbReference>
<keyword evidence="2" id="KW-1185">Reference proteome</keyword>